<evidence type="ECO:0008006" key="3">
    <source>
        <dbReference type="Google" id="ProtNLM"/>
    </source>
</evidence>
<dbReference type="SUPFAM" id="SSF52047">
    <property type="entry name" value="RNI-like"/>
    <property type="match status" value="1"/>
</dbReference>
<dbReference type="RefSeq" id="XP_038777877.1">
    <property type="nucleotide sequence ID" value="XM_038921949.1"/>
</dbReference>
<dbReference type="InterPro" id="IPR006553">
    <property type="entry name" value="Leu-rich_rpt_Cys-con_subtyp"/>
</dbReference>
<dbReference type="KEGG" id="bnn:FOA43_001639"/>
<name>A0A875S2K7_EENNA</name>
<dbReference type="SMART" id="SM00367">
    <property type="entry name" value="LRR_CC"/>
    <property type="match status" value="5"/>
</dbReference>
<gene>
    <name evidence="1" type="ORF">FOA43_001639</name>
</gene>
<protein>
    <recommendedName>
        <fullName evidence="3">Antagonist of mitotic exit network protein 1</fullName>
    </recommendedName>
</protein>
<dbReference type="AlphaFoldDB" id="A0A875S2K7"/>
<dbReference type="GO" id="GO:0019005">
    <property type="term" value="C:SCF ubiquitin ligase complex"/>
    <property type="evidence" value="ECO:0007669"/>
    <property type="project" value="TreeGrafter"/>
</dbReference>
<dbReference type="Gene3D" id="3.80.10.10">
    <property type="entry name" value="Ribonuclease Inhibitor"/>
    <property type="match status" value="1"/>
</dbReference>
<dbReference type="GeneID" id="62195040"/>
<evidence type="ECO:0000313" key="2">
    <source>
        <dbReference type="Proteomes" id="UP000662931"/>
    </source>
</evidence>
<dbReference type="OrthoDB" id="550575at2759"/>
<organism evidence="1 2">
    <name type="scientific">Eeniella nana</name>
    <name type="common">Yeast</name>
    <name type="synonym">Brettanomyces nanus</name>
    <dbReference type="NCBI Taxonomy" id="13502"/>
    <lineage>
        <taxon>Eukaryota</taxon>
        <taxon>Fungi</taxon>
        <taxon>Dikarya</taxon>
        <taxon>Ascomycota</taxon>
        <taxon>Saccharomycotina</taxon>
        <taxon>Pichiomycetes</taxon>
        <taxon>Pichiales</taxon>
        <taxon>Pichiaceae</taxon>
        <taxon>Brettanomyces</taxon>
    </lineage>
</organism>
<keyword evidence="2" id="KW-1185">Reference proteome</keyword>
<dbReference type="PANTHER" id="PTHR13318">
    <property type="entry name" value="PARTNER OF PAIRED, ISOFORM B-RELATED"/>
    <property type="match status" value="1"/>
</dbReference>
<evidence type="ECO:0000313" key="1">
    <source>
        <dbReference type="EMBL" id="QPG74312.1"/>
    </source>
</evidence>
<dbReference type="GO" id="GO:0031146">
    <property type="term" value="P:SCF-dependent proteasomal ubiquitin-dependent protein catabolic process"/>
    <property type="evidence" value="ECO:0007669"/>
    <property type="project" value="TreeGrafter"/>
</dbReference>
<dbReference type="InterPro" id="IPR032675">
    <property type="entry name" value="LRR_dom_sf"/>
</dbReference>
<dbReference type="EMBL" id="CP064812">
    <property type="protein sequence ID" value="QPG74312.1"/>
    <property type="molecule type" value="Genomic_DNA"/>
</dbReference>
<dbReference type="PANTHER" id="PTHR13318:SF95">
    <property type="entry name" value="F-BOX PROTEIN YLR352W"/>
    <property type="match status" value="1"/>
</dbReference>
<proteinExistence type="predicted"/>
<sequence>MGHRLEINPLITSLHNLLSDLLTEEIRVDQEEICSKSASQVFAVPEILEIILKYVGYDDETRIPREQVVSRRPPLSYRHAVLVHGPEKGTKVWSRSISNSSISSTINPHHSYTRASTKSSNMYNCMLVNRLWFAVTRDILYENVFFESDDQMAKFNPTSCEIKCKTMVLHKLRTTKQSQVDYIAEHVNPINLKWIEFYICPRLAPPTSICTSALVKLSIPGCRSINDDDLVSIIKKTPNLKTLDLRACEMITDASLYQVAQYCKSLETLNVGRHMKGDLVSDYSICPIVRNCPIKTIGLAGCGISNRTIWELALLRGDSLERLSINHCARLDDMGLCQTLRRDMFKKLSVLEIRGLNLSDFRSIVEFKKRQFKRNITALVESCEHLEGRIRETELQMDLEISNRIFSDIVDWLNEDEDEDDKNYAIFRKRRSQIIHQM</sequence>
<dbReference type="Proteomes" id="UP000662931">
    <property type="component" value="Chromosome 1"/>
</dbReference>
<accession>A0A875S2K7</accession>
<reference evidence="1" key="1">
    <citation type="submission" date="2020-10" db="EMBL/GenBank/DDBJ databases">
        <authorList>
            <person name="Roach M.J.R."/>
        </authorList>
    </citation>
    <scope>NUCLEOTIDE SEQUENCE</scope>
    <source>
        <strain evidence="1">CBS 1945</strain>
    </source>
</reference>